<sequence>MKKCDMCGAKYSEEAENGLCLDCASWQEVTLCERCKSIIDCDCMECHHCHPETVCDTCGLCHIDMWEASACWSMENDPDYDPFDI</sequence>
<evidence type="ECO:0000313" key="1">
    <source>
        <dbReference type="EMBL" id="SFL49630.1"/>
    </source>
</evidence>
<evidence type="ECO:0000313" key="2">
    <source>
        <dbReference type="Proteomes" id="UP000181969"/>
    </source>
</evidence>
<dbReference type="EMBL" id="FOTJ01000013">
    <property type="protein sequence ID" value="SFL49630.1"/>
    <property type="molecule type" value="Genomic_DNA"/>
</dbReference>
<gene>
    <name evidence="1" type="ORF">SAMN05216438_11327</name>
</gene>
<reference evidence="1 2" key="1">
    <citation type="submission" date="2016-10" db="EMBL/GenBank/DDBJ databases">
        <authorList>
            <person name="de Groot N.N."/>
        </authorList>
    </citation>
    <scope>NUCLEOTIDE SEQUENCE [LARGE SCALE GENOMIC DNA]</scope>
    <source>
        <strain evidence="1 2">M79</strain>
    </source>
</reference>
<proteinExistence type="predicted"/>
<organism evidence="1 2">
    <name type="scientific">Lactococcus garvieae</name>
    <dbReference type="NCBI Taxonomy" id="1363"/>
    <lineage>
        <taxon>Bacteria</taxon>
        <taxon>Bacillati</taxon>
        <taxon>Bacillota</taxon>
        <taxon>Bacilli</taxon>
        <taxon>Lactobacillales</taxon>
        <taxon>Streptococcaceae</taxon>
        <taxon>Lactococcus</taxon>
    </lineage>
</organism>
<protein>
    <submittedName>
        <fullName evidence="1">Uncharacterized protein</fullName>
    </submittedName>
</protein>
<dbReference type="OrthoDB" id="2339912at2"/>
<dbReference type="Proteomes" id="UP000181969">
    <property type="component" value="Unassembled WGS sequence"/>
</dbReference>
<dbReference type="AlphaFoldDB" id="A0A1I4I5R8"/>
<name>A0A1I4I5R8_9LACT</name>
<accession>A0A1I4I5R8</accession>